<proteinExistence type="predicted"/>
<evidence type="ECO:0000313" key="1">
    <source>
        <dbReference type="EMBL" id="TGN16845.1"/>
    </source>
</evidence>
<dbReference type="EMBL" id="RQHU01000004">
    <property type="protein sequence ID" value="TGN16845.1"/>
    <property type="molecule type" value="Genomic_DNA"/>
</dbReference>
<reference evidence="1" key="1">
    <citation type="journal article" date="2019" name="PLoS Negl. Trop. Dis.">
        <title>Revisiting the worldwide diversity of Leptospira species in the environment.</title>
        <authorList>
            <person name="Vincent A.T."/>
            <person name="Schiettekatte O."/>
            <person name="Bourhy P."/>
            <person name="Veyrier F.J."/>
            <person name="Picardeau M."/>
        </authorList>
    </citation>
    <scope>NUCLEOTIDE SEQUENCE [LARGE SCALE GENOMIC DNA]</scope>
    <source>
        <strain evidence="1">201601109</strain>
    </source>
</reference>
<dbReference type="Proteomes" id="UP000297649">
    <property type="component" value="Unassembled WGS sequence"/>
</dbReference>
<sequence length="353" mass="40528">MMTSIFEDVFKNKPSIKELHDLHGDKIFKNKKELNILVGKILSGQSQKSNIKCMHLTCDQPPIGSHSIQKAKLKLISDSKNEVYYFKSSYKHLEKPIPKIDKINIASASVFPGFCGVHDKELFQIIEDNEIDPNNKHHTSLLVYRALAKSIIDCEQIVNHYKLLFNEIRPKEISDDLNLALLVDNYLQIVNLTHLQNRFKNLSLDIILKQFTATDIETISIEIPNLLSIASVSHIQPKELLGKIESIQSERPSIYLTILPKNENKTLLIASYHMDKSTDIKPYLHKILSENNIDFPELSKMLLSSTDNLMISPKYWETLSEEEKAGISEYYSYSTFFNDAEFNPITHQIIKPI</sequence>
<organism evidence="1 2">
    <name type="scientific">Leptospira bandrabouensis</name>
    <dbReference type="NCBI Taxonomy" id="2484903"/>
    <lineage>
        <taxon>Bacteria</taxon>
        <taxon>Pseudomonadati</taxon>
        <taxon>Spirochaetota</taxon>
        <taxon>Spirochaetia</taxon>
        <taxon>Leptospirales</taxon>
        <taxon>Leptospiraceae</taxon>
        <taxon>Leptospira</taxon>
    </lineage>
</organism>
<evidence type="ECO:0000313" key="2">
    <source>
        <dbReference type="Proteomes" id="UP000297649"/>
    </source>
</evidence>
<protein>
    <submittedName>
        <fullName evidence="1">Uncharacterized protein</fullName>
    </submittedName>
</protein>
<accession>A0A6H3NVB6</accession>
<dbReference type="AlphaFoldDB" id="A0A6H3NVB6"/>
<name>A0A6H3NVB6_9LEPT</name>
<dbReference type="RefSeq" id="WP_135781377.1">
    <property type="nucleotide sequence ID" value="NZ_RQHU01000004.1"/>
</dbReference>
<comment type="caution">
    <text evidence="1">The sequence shown here is derived from an EMBL/GenBank/DDBJ whole genome shotgun (WGS) entry which is preliminary data.</text>
</comment>
<keyword evidence="2" id="KW-1185">Reference proteome</keyword>
<gene>
    <name evidence="1" type="ORF">EHR08_00070</name>
</gene>